<comment type="catalytic activity">
    <reaction evidence="2 4">
        <text>L-methionyl-[protein] + [thioredoxin]-disulfide + H2O = L-methionyl-(S)-S-oxide-[protein] + [thioredoxin]-dithiol</text>
        <dbReference type="Rhea" id="RHEA:14217"/>
        <dbReference type="Rhea" id="RHEA-COMP:10698"/>
        <dbReference type="Rhea" id="RHEA-COMP:10700"/>
        <dbReference type="Rhea" id="RHEA-COMP:12313"/>
        <dbReference type="Rhea" id="RHEA-COMP:12315"/>
        <dbReference type="ChEBI" id="CHEBI:15377"/>
        <dbReference type="ChEBI" id="CHEBI:16044"/>
        <dbReference type="ChEBI" id="CHEBI:29950"/>
        <dbReference type="ChEBI" id="CHEBI:44120"/>
        <dbReference type="ChEBI" id="CHEBI:50058"/>
        <dbReference type="EC" id="1.8.4.11"/>
    </reaction>
</comment>
<dbReference type="STRING" id="1702221.AALO17_12740"/>
<keyword evidence="7" id="KW-1185">Reference proteome</keyword>
<sequence>MQSGEVNRQRTASIILAGGCFWGLQAFLRRLPGVLETEAGYANSLVPAPTYEQVCSQRTHAVEAVKVVYDSDILTLRQLLDAYFAVIDPTVVNRQGNDTGTNYRTGIYYSDPADLPVIQTAVKTEERRYVHPLATEVLPLKNYYPAEGYHQDYLEVHPGGYCHISPVLIHGFRLKSPEELAKEDGNGQ</sequence>
<protein>
    <recommendedName>
        <fullName evidence="4">Peptide methionine sulfoxide reductase MsrA</fullName>
        <shortName evidence="4">Protein-methionine-S-oxide reductase</shortName>
        <ecNumber evidence="4">1.8.4.11</ecNumber>
    </recommendedName>
    <alternativeName>
        <fullName evidence="4">Peptide-methionine (S)-S-oxide reductase</fullName>
        <shortName evidence="4">Peptide Met(O) reductase</shortName>
    </alternativeName>
</protein>
<dbReference type="EMBL" id="CP011391">
    <property type="protein sequence ID" value="AMK54408.1"/>
    <property type="molecule type" value="Genomic_DNA"/>
</dbReference>
<feature type="active site" evidence="4">
    <location>
        <position position="20"/>
    </location>
</feature>
<feature type="domain" description="Peptide methionine sulphoxide reductase MsrA" evidence="5">
    <location>
        <begin position="14"/>
        <end position="163"/>
    </location>
</feature>
<dbReference type="PATRIC" id="fig|1702221.3.peg.1228"/>
<dbReference type="Pfam" id="PF01625">
    <property type="entry name" value="PMSR"/>
    <property type="match status" value="1"/>
</dbReference>
<dbReference type="NCBIfam" id="TIGR00401">
    <property type="entry name" value="msrA"/>
    <property type="match status" value="1"/>
</dbReference>
<dbReference type="EC" id="1.8.4.11" evidence="4"/>
<dbReference type="KEGG" id="fro:AALO17_12740"/>
<dbReference type="InterPro" id="IPR036509">
    <property type="entry name" value="Met_Sox_Rdtase_MsrA_sf"/>
</dbReference>
<comment type="similarity">
    <text evidence="4">Belongs to the MsrA Met sulfoxide reductase family.</text>
</comment>
<reference evidence="6 7" key="1">
    <citation type="journal article" date="2016" name="Gut Pathog.">
        <title>Whole genome sequencing of "Faecalibaculum rodentium" ALO17, isolated from C57BL/6J laboratory mouse feces.</title>
        <authorList>
            <person name="Lim S."/>
            <person name="Chang D.H."/>
            <person name="Ahn S."/>
            <person name="Kim B.C."/>
        </authorList>
    </citation>
    <scope>NUCLEOTIDE SEQUENCE [LARGE SCALE GENOMIC DNA]</scope>
    <source>
        <strain evidence="6 7">Alo17</strain>
    </source>
</reference>
<dbReference type="HAMAP" id="MF_01401">
    <property type="entry name" value="MsrA"/>
    <property type="match status" value="1"/>
</dbReference>
<organism evidence="6 7">
    <name type="scientific">Faecalibaculum rodentium</name>
    <dbReference type="NCBI Taxonomy" id="1702221"/>
    <lineage>
        <taxon>Bacteria</taxon>
        <taxon>Bacillati</taxon>
        <taxon>Bacillota</taxon>
        <taxon>Erysipelotrichia</taxon>
        <taxon>Erysipelotrichales</taxon>
        <taxon>Erysipelotrichaceae</taxon>
        <taxon>Faecalibaculum</taxon>
    </lineage>
</organism>
<dbReference type="PANTHER" id="PTHR42799">
    <property type="entry name" value="MITOCHONDRIAL PEPTIDE METHIONINE SULFOXIDE REDUCTASE"/>
    <property type="match status" value="1"/>
</dbReference>
<dbReference type="GO" id="GO:0034599">
    <property type="term" value="P:cellular response to oxidative stress"/>
    <property type="evidence" value="ECO:0007669"/>
    <property type="project" value="TreeGrafter"/>
</dbReference>
<comment type="catalytic activity">
    <reaction evidence="3 4">
        <text>[thioredoxin]-disulfide + L-methionine + H2O = L-methionine (S)-S-oxide + [thioredoxin]-dithiol</text>
        <dbReference type="Rhea" id="RHEA:19993"/>
        <dbReference type="Rhea" id="RHEA-COMP:10698"/>
        <dbReference type="Rhea" id="RHEA-COMP:10700"/>
        <dbReference type="ChEBI" id="CHEBI:15377"/>
        <dbReference type="ChEBI" id="CHEBI:29950"/>
        <dbReference type="ChEBI" id="CHEBI:50058"/>
        <dbReference type="ChEBI" id="CHEBI:57844"/>
        <dbReference type="ChEBI" id="CHEBI:58772"/>
        <dbReference type="EC" id="1.8.4.11"/>
    </reaction>
</comment>
<dbReference type="SUPFAM" id="SSF55068">
    <property type="entry name" value="Peptide methionine sulfoxide reductase"/>
    <property type="match status" value="1"/>
</dbReference>
<gene>
    <name evidence="4" type="primary">msrA</name>
    <name evidence="6" type="ORF">AALO17_12740</name>
</gene>
<dbReference type="GO" id="GO:0033744">
    <property type="term" value="F:L-methionine:thioredoxin-disulfide S-oxidoreductase activity"/>
    <property type="evidence" value="ECO:0007669"/>
    <property type="project" value="RHEA"/>
</dbReference>
<dbReference type="OrthoDB" id="4174719at2"/>
<evidence type="ECO:0000256" key="2">
    <source>
        <dbReference type="ARBA" id="ARBA00047806"/>
    </source>
</evidence>
<dbReference type="RefSeq" id="WP_067556710.1">
    <property type="nucleotide sequence ID" value="NZ_CAMTBT010000001.1"/>
</dbReference>
<dbReference type="GO" id="GO:0008113">
    <property type="term" value="F:peptide-methionine (S)-S-oxide reductase activity"/>
    <property type="evidence" value="ECO:0007669"/>
    <property type="project" value="UniProtKB-UniRule"/>
</dbReference>
<dbReference type="Gene3D" id="3.30.1060.10">
    <property type="entry name" value="Peptide methionine sulphoxide reductase MsrA"/>
    <property type="match status" value="1"/>
</dbReference>
<dbReference type="GO" id="GO:0005737">
    <property type="term" value="C:cytoplasm"/>
    <property type="evidence" value="ECO:0007669"/>
    <property type="project" value="TreeGrafter"/>
</dbReference>
<evidence type="ECO:0000256" key="3">
    <source>
        <dbReference type="ARBA" id="ARBA00048782"/>
    </source>
</evidence>
<dbReference type="GeneID" id="78478001"/>
<evidence type="ECO:0000259" key="5">
    <source>
        <dbReference type="Pfam" id="PF01625"/>
    </source>
</evidence>
<evidence type="ECO:0000313" key="7">
    <source>
        <dbReference type="Proteomes" id="UP000069771"/>
    </source>
</evidence>
<evidence type="ECO:0000256" key="1">
    <source>
        <dbReference type="ARBA" id="ARBA00023002"/>
    </source>
</evidence>
<keyword evidence="1 4" id="KW-0560">Oxidoreductase</keyword>
<dbReference type="InterPro" id="IPR050162">
    <property type="entry name" value="MsrA_MetSO_reductase"/>
</dbReference>
<proteinExistence type="inferred from homology"/>
<name>A0A140DUT1_9FIRM</name>
<evidence type="ECO:0000256" key="4">
    <source>
        <dbReference type="HAMAP-Rule" id="MF_01401"/>
    </source>
</evidence>
<dbReference type="Proteomes" id="UP000069771">
    <property type="component" value="Chromosome"/>
</dbReference>
<evidence type="ECO:0000313" key="6">
    <source>
        <dbReference type="EMBL" id="AMK54408.1"/>
    </source>
</evidence>
<comment type="function">
    <text evidence="4">Has an important function as a repair enzyme for proteins that have been inactivated by oxidation. Catalyzes the reversible oxidation-reduction of methionine sulfoxide in proteins to methionine.</text>
</comment>
<dbReference type="AlphaFoldDB" id="A0A140DUT1"/>
<dbReference type="InterPro" id="IPR002569">
    <property type="entry name" value="Met_Sox_Rdtase_MsrA_dom"/>
</dbReference>
<accession>A0A140DUT1</accession>
<dbReference type="PANTHER" id="PTHR42799:SF2">
    <property type="entry name" value="MITOCHONDRIAL PEPTIDE METHIONINE SULFOXIDE REDUCTASE"/>
    <property type="match status" value="1"/>
</dbReference>